<feature type="modified residue" description="Cysteine sulfenic acid (-SOH)" evidence="10">
    <location>
        <position position="625"/>
    </location>
</feature>
<keyword evidence="4 10" id="KW-0816">Tricarboxylic acid cycle</keyword>
<dbReference type="InterPro" id="IPR048356">
    <property type="entry name" value="MS_N"/>
</dbReference>
<comment type="similarity">
    <text evidence="10 13">Belongs to the malate synthase family. GlcB subfamily.</text>
</comment>
<comment type="caution">
    <text evidence="10">Lacks conserved residue(s) required for the propagation of feature annotation.</text>
</comment>
<keyword evidence="7 10" id="KW-0460">Magnesium</keyword>
<evidence type="ECO:0000256" key="10">
    <source>
        <dbReference type="HAMAP-Rule" id="MF_00641"/>
    </source>
</evidence>
<evidence type="ECO:0000256" key="7">
    <source>
        <dbReference type="ARBA" id="ARBA00022842"/>
    </source>
</evidence>
<organism evidence="18 19">
    <name type="scientific">Ramlibacter monticola</name>
    <dbReference type="NCBI Taxonomy" id="1926872"/>
    <lineage>
        <taxon>Bacteria</taxon>
        <taxon>Pseudomonadati</taxon>
        <taxon>Pseudomonadota</taxon>
        <taxon>Betaproteobacteria</taxon>
        <taxon>Burkholderiales</taxon>
        <taxon>Comamonadaceae</taxon>
        <taxon>Ramlibacter</taxon>
    </lineage>
</organism>
<keyword evidence="8 10" id="KW-0558">Oxidation</keyword>
<dbReference type="GO" id="GO:0009436">
    <property type="term" value="P:glyoxylate catabolic process"/>
    <property type="evidence" value="ECO:0007669"/>
    <property type="project" value="TreeGrafter"/>
</dbReference>
<evidence type="ECO:0000259" key="14">
    <source>
        <dbReference type="Pfam" id="PF01274"/>
    </source>
</evidence>
<dbReference type="NCBIfam" id="NF002825">
    <property type="entry name" value="PRK02999.1"/>
    <property type="match status" value="1"/>
</dbReference>
<feature type="domain" description="Malate synthase N-terminal" evidence="15">
    <location>
        <begin position="18"/>
        <end position="76"/>
    </location>
</feature>
<dbReference type="AlphaFoldDB" id="A0A937CTL2"/>
<feature type="domain" description="Malate synthase TIM barrel" evidence="14">
    <location>
        <begin position="338"/>
        <end position="579"/>
    </location>
</feature>
<dbReference type="InterPro" id="IPR046363">
    <property type="entry name" value="MS_N_TIM-barrel_dom"/>
</dbReference>
<evidence type="ECO:0000259" key="16">
    <source>
        <dbReference type="Pfam" id="PF20658"/>
    </source>
</evidence>
<feature type="active site" description="Proton acceptor" evidence="10 12">
    <location>
        <position position="341"/>
    </location>
</feature>
<dbReference type="InterPro" id="IPR001465">
    <property type="entry name" value="Malate_synthase_TIM"/>
</dbReference>
<comment type="function">
    <text evidence="10">Involved in the glycolate utilization. Catalyzes the condensation and subsequent hydrolysis of acetyl-coenzyme A (acetyl-CoA) and glyoxylate to form malate and CoA.</text>
</comment>
<dbReference type="Proteomes" id="UP000599109">
    <property type="component" value="Unassembled WGS sequence"/>
</dbReference>
<protein>
    <recommendedName>
        <fullName evidence="10 11">Malate synthase G</fullName>
        <ecNumber evidence="10 11">2.3.3.9</ecNumber>
    </recommendedName>
</protein>
<keyword evidence="5 10" id="KW-0808">Transferase</keyword>
<accession>A0A937CTL2</accession>
<feature type="binding site" evidence="10">
    <location>
        <position position="435"/>
    </location>
    <ligand>
        <name>Mg(2+)</name>
        <dbReference type="ChEBI" id="CHEBI:18420"/>
    </ligand>
</feature>
<keyword evidence="3 10" id="KW-0963">Cytoplasm</keyword>
<evidence type="ECO:0000256" key="13">
    <source>
        <dbReference type="RuleBase" id="RU003572"/>
    </source>
</evidence>
<dbReference type="InterPro" id="IPR011076">
    <property type="entry name" value="Malate_synth_sf"/>
</dbReference>
<dbReference type="Pfam" id="PF20656">
    <property type="entry name" value="MS_N"/>
    <property type="match status" value="1"/>
</dbReference>
<feature type="active site" description="Proton donor" evidence="10 12">
    <location>
        <position position="639"/>
    </location>
</feature>
<comment type="caution">
    <text evidence="18">The sequence shown here is derived from an EMBL/GenBank/DDBJ whole genome shotgun (WGS) entry which is preliminary data.</text>
</comment>
<dbReference type="InterPro" id="IPR048355">
    <property type="entry name" value="MS_C"/>
</dbReference>
<evidence type="ECO:0000256" key="8">
    <source>
        <dbReference type="ARBA" id="ARBA00023097"/>
    </source>
</evidence>
<comment type="subunit">
    <text evidence="10">Monomer.</text>
</comment>
<dbReference type="EC" id="2.3.3.9" evidence="10 11"/>
<comment type="subcellular location">
    <subcellularLocation>
        <location evidence="10 13">Cytoplasm</location>
    </subcellularLocation>
</comment>
<dbReference type="GO" id="GO:0006099">
    <property type="term" value="P:tricarboxylic acid cycle"/>
    <property type="evidence" value="ECO:0007669"/>
    <property type="project" value="UniProtKB-KW"/>
</dbReference>
<dbReference type="Gene3D" id="3.20.20.360">
    <property type="entry name" value="Malate synthase, domain 3"/>
    <property type="match status" value="2"/>
</dbReference>
<comment type="pathway">
    <text evidence="10 13">Carbohydrate metabolism; glyoxylate cycle; (S)-malate from isocitrate: step 2/2.</text>
</comment>
<evidence type="ECO:0000256" key="11">
    <source>
        <dbReference type="NCBIfam" id="TIGR01345"/>
    </source>
</evidence>
<feature type="binding site" evidence="10">
    <location>
        <begin position="460"/>
        <end position="463"/>
    </location>
    <ligand>
        <name>glyoxylate</name>
        <dbReference type="ChEBI" id="CHEBI:36655"/>
    </ligand>
</feature>
<dbReference type="NCBIfam" id="TIGR01345">
    <property type="entry name" value="malate_syn_G"/>
    <property type="match status" value="1"/>
</dbReference>
<dbReference type="GO" id="GO:0005829">
    <property type="term" value="C:cytosol"/>
    <property type="evidence" value="ECO:0007669"/>
    <property type="project" value="TreeGrafter"/>
</dbReference>
<feature type="binding site" evidence="10">
    <location>
        <position position="435"/>
    </location>
    <ligand>
        <name>glyoxylate</name>
        <dbReference type="ChEBI" id="CHEBI:36655"/>
    </ligand>
</feature>
<feature type="binding site" evidence="10">
    <location>
        <position position="118"/>
    </location>
    <ligand>
        <name>acetyl-CoA</name>
        <dbReference type="ChEBI" id="CHEBI:57288"/>
    </ligand>
</feature>
<evidence type="ECO:0000313" key="19">
    <source>
        <dbReference type="Proteomes" id="UP000599109"/>
    </source>
</evidence>
<evidence type="ECO:0000256" key="12">
    <source>
        <dbReference type="PIRSR" id="PIRSR601465-50"/>
    </source>
</evidence>
<comment type="cofactor">
    <cofactor evidence="1 10">
        <name>Mg(2+)</name>
        <dbReference type="ChEBI" id="CHEBI:18420"/>
    </cofactor>
</comment>
<dbReference type="InterPro" id="IPR048357">
    <property type="entry name" value="MSG_insertion"/>
</dbReference>
<feature type="binding site" evidence="10">
    <location>
        <position position="313"/>
    </location>
    <ligand>
        <name>acetyl-CoA</name>
        <dbReference type="ChEBI" id="CHEBI:57288"/>
    </ligand>
</feature>
<dbReference type="RefSeq" id="WP_201675311.1">
    <property type="nucleotide sequence ID" value="NZ_JAEQNE010000003.1"/>
</dbReference>
<comment type="catalytic activity">
    <reaction evidence="9 10 13">
        <text>glyoxylate + acetyl-CoA + H2O = (S)-malate + CoA + H(+)</text>
        <dbReference type="Rhea" id="RHEA:18181"/>
        <dbReference type="ChEBI" id="CHEBI:15377"/>
        <dbReference type="ChEBI" id="CHEBI:15378"/>
        <dbReference type="ChEBI" id="CHEBI:15589"/>
        <dbReference type="ChEBI" id="CHEBI:36655"/>
        <dbReference type="ChEBI" id="CHEBI:57287"/>
        <dbReference type="ChEBI" id="CHEBI:57288"/>
        <dbReference type="EC" id="2.3.3.9"/>
    </reaction>
</comment>
<dbReference type="Pfam" id="PF20659">
    <property type="entry name" value="MS_C"/>
    <property type="match status" value="1"/>
</dbReference>
<evidence type="ECO:0000256" key="2">
    <source>
        <dbReference type="ARBA" id="ARBA00022435"/>
    </source>
</evidence>
<evidence type="ECO:0000256" key="4">
    <source>
        <dbReference type="ARBA" id="ARBA00022532"/>
    </source>
</evidence>
<evidence type="ECO:0000259" key="15">
    <source>
        <dbReference type="Pfam" id="PF20656"/>
    </source>
</evidence>
<dbReference type="HAMAP" id="MF_00641">
    <property type="entry name" value="Malate_synth_G"/>
    <property type="match status" value="1"/>
</dbReference>
<feature type="domain" description="Malate synthase C-terminal" evidence="17">
    <location>
        <begin position="599"/>
        <end position="693"/>
    </location>
</feature>
<evidence type="ECO:0000256" key="3">
    <source>
        <dbReference type="ARBA" id="ARBA00022490"/>
    </source>
</evidence>
<dbReference type="Gene3D" id="1.20.1220.12">
    <property type="entry name" value="Malate synthase, domain III"/>
    <property type="match status" value="1"/>
</dbReference>
<feature type="domain" description="Malate synthase G alpha-beta insertion" evidence="16">
    <location>
        <begin position="160"/>
        <end position="235"/>
    </location>
</feature>
<keyword evidence="19" id="KW-1185">Reference proteome</keyword>
<dbReference type="InterPro" id="IPR006253">
    <property type="entry name" value="Malate_synthG"/>
</dbReference>
<dbReference type="Pfam" id="PF20658">
    <property type="entry name" value="MSG_insertion"/>
    <property type="match status" value="1"/>
</dbReference>
<evidence type="ECO:0000256" key="6">
    <source>
        <dbReference type="ARBA" id="ARBA00022723"/>
    </source>
</evidence>
<keyword evidence="6 10" id="KW-0479">Metal-binding</keyword>
<dbReference type="GO" id="GO:0006097">
    <property type="term" value="P:glyoxylate cycle"/>
    <property type="evidence" value="ECO:0007669"/>
    <property type="project" value="UniProtKB-UniRule"/>
</dbReference>
<evidence type="ECO:0000256" key="1">
    <source>
        <dbReference type="ARBA" id="ARBA00001946"/>
    </source>
</evidence>
<evidence type="ECO:0000256" key="5">
    <source>
        <dbReference type="ARBA" id="ARBA00022679"/>
    </source>
</evidence>
<sequence>MTSRTTIHSLEVDTALQRFIDDEVLPVVGVDRATFWQGFDALVRDLSPKNAALLAERDRLQSELDAWHKKNPGPIRDLPAYRGFLEKIGYLVPPPKGAKATTANVDAELALQAGPQLVVPILNARYALNAANARWGSLYDALYGTDVIPESGGADKGPGYNEVRGQKVIARARQVLDQAAPLASGSHVDSTGYKVVDGKLVVTLKGGQSTGLKDPAKFVGYQGDASAPSSVLLKNNGLHLDVLVDRSNAIGATDPAGIADIVVEAALSTILDLEDSIAAVDGEDKLHGYRNWLGILQGTLTEQVTKGARTFTRGLNSDRIYRTPLGDGEVRLHGRSLLFVRNVGHLMTNPAILWNKGQEIFEGIMDAVITTAIAMVDLQGKGANGIRNSRTGSIYIVKPKMHGPKEAAFASELFGRVEQVLGLPADTVKLGIMDEERRTSVNLQACIAEAAARVAFINTGFLDRTGDEMHTAMYAGPMIRKGDMKSSAWIQSYERSNVLVGLASGLRGRAQIGKGMWAMPDLMAAMLEQKIVHPRAGANTAWVPSPTAATLHALHYHMVDVFAVQRELEEVNYEAEREKLLTGLLTVPVAPEVKWSAEERQQELDNNCQGILGYVVRWVDQGIGCSKVPDIHNVGLMEDRATLRISSQHICNWLLHGVVTEQQVRDTFQRMAAVVDRQNAGDPLYKPMTGRFDTSAAYRAALDLVFKGKEQPSGYTEPLLHAWRLKVKAAAAR</sequence>
<dbReference type="PANTHER" id="PTHR42739">
    <property type="entry name" value="MALATE SYNTHASE G"/>
    <property type="match status" value="1"/>
</dbReference>
<feature type="binding site" evidence="10">
    <location>
        <position position="276"/>
    </location>
    <ligand>
        <name>acetyl-CoA</name>
        <dbReference type="ChEBI" id="CHEBI:57288"/>
    </ligand>
</feature>
<dbReference type="FunFam" id="3.20.20.360:FF:000003">
    <property type="entry name" value="Malate synthase G"/>
    <property type="match status" value="1"/>
</dbReference>
<evidence type="ECO:0000256" key="9">
    <source>
        <dbReference type="ARBA" id="ARBA00047918"/>
    </source>
</evidence>
<dbReference type="EMBL" id="JAEQNE010000003">
    <property type="protein sequence ID" value="MBL0392700.1"/>
    <property type="molecule type" value="Genomic_DNA"/>
</dbReference>
<reference evidence="18 19" key="1">
    <citation type="journal article" date="2017" name="Int. J. Syst. Evol. Microbiol.">
        <title>Ramlibacter monticola sp. nov., isolated from forest soil.</title>
        <authorList>
            <person name="Chaudhary D.K."/>
            <person name="Kim J."/>
        </authorList>
    </citation>
    <scope>NUCLEOTIDE SEQUENCE [LARGE SCALE GENOMIC DNA]</scope>
    <source>
        <strain evidence="18 19">KACC 19175</strain>
    </source>
</reference>
<gene>
    <name evidence="10" type="primary">glcB</name>
    <name evidence="18" type="ORF">JJ685_16285</name>
</gene>
<dbReference type="Pfam" id="PF01274">
    <property type="entry name" value="MS_TIM-barrel"/>
    <property type="match status" value="1"/>
</dbReference>
<dbReference type="PANTHER" id="PTHR42739:SF1">
    <property type="entry name" value="MALATE SYNTHASE G"/>
    <property type="match status" value="1"/>
</dbReference>
<feature type="binding site" evidence="10">
    <location>
        <position position="463"/>
    </location>
    <ligand>
        <name>Mg(2+)</name>
        <dbReference type="ChEBI" id="CHEBI:18420"/>
    </ligand>
</feature>
<proteinExistence type="inferred from homology"/>
<evidence type="ECO:0000259" key="17">
    <source>
        <dbReference type="Pfam" id="PF20659"/>
    </source>
</evidence>
<feature type="binding site" evidence="10">
    <location>
        <position position="341"/>
    </location>
    <ligand>
        <name>glyoxylate</name>
        <dbReference type="ChEBI" id="CHEBI:36655"/>
    </ligand>
</feature>
<dbReference type="GO" id="GO:0000287">
    <property type="term" value="F:magnesium ion binding"/>
    <property type="evidence" value="ECO:0007669"/>
    <property type="project" value="TreeGrafter"/>
</dbReference>
<feature type="binding site" evidence="10">
    <location>
        <position position="544"/>
    </location>
    <ligand>
        <name>acetyl-CoA</name>
        <dbReference type="ChEBI" id="CHEBI:57288"/>
    </ligand>
</feature>
<keyword evidence="2 10" id="KW-0329">Glyoxylate bypass</keyword>
<dbReference type="InterPro" id="IPR044856">
    <property type="entry name" value="Malate_synth_C_sf"/>
</dbReference>
<dbReference type="SUPFAM" id="SSF51645">
    <property type="entry name" value="Malate synthase G"/>
    <property type="match status" value="1"/>
</dbReference>
<dbReference type="GO" id="GO:0004474">
    <property type="term" value="F:malate synthase activity"/>
    <property type="evidence" value="ECO:0007669"/>
    <property type="project" value="UniProtKB-UniRule"/>
</dbReference>
<feature type="binding site" evidence="10">
    <location>
        <begin position="125"/>
        <end position="126"/>
    </location>
    <ligand>
        <name>acetyl-CoA</name>
        <dbReference type="ChEBI" id="CHEBI:57288"/>
    </ligand>
</feature>
<evidence type="ECO:0000313" key="18">
    <source>
        <dbReference type="EMBL" id="MBL0392700.1"/>
    </source>
</evidence>
<keyword evidence="18" id="KW-0012">Acyltransferase</keyword>
<name>A0A937CTL2_9BURK</name>